<dbReference type="eggNOG" id="ENOG5033P3D">
    <property type="taxonomic scope" value="Bacteria"/>
</dbReference>
<evidence type="ECO:0000313" key="2">
    <source>
        <dbReference type="Proteomes" id="UP000016567"/>
    </source>
</evidence>
<organism evidence="1 2">
    <name type="scientific">Vibrio azureus NBRC 104587</name>
    <dbReference type="NCBI Taxonomy" id="1219077"/>
    <lineage>
        <taxon>Bacteria</taxon>
        <taxon>Pseudomonadati</taxon>
        <taxon>Pseudomonadota</taxon>
        <taxon>Gammaproteobacteria</taxon>
        <taxon>Vibrionales</taxon>
        <taxon>Vibrionaceae</taxon>
        <taxon>Vibrio</taxon>
    </lineage>
</organism>
<dbReference type="OrthoDB" id="6984242at2"/>
<gene>
    <name evidence="1" type="ORF">VAZ01S_048_00390</name>
</gene>
<dbReference type="RefSeq" id="WP_021710379.1">
    <property type="nucleotide sequence ID" value="NZ_BAOB01000198.1"/>
</dbReference>
<comment type="caution">
    <text evidence="1">The sequence shown here is derived from an EMBL/GenBank/DDBJ whole genome shotgun (WGS) entry which is preliminary data.</text>
</comment>
<reference evidence="1 2" key="1">
    <citation type="submission" date="2013-09" db="EMBL/GenBank/DDBJ databases">
        <title>Whole genome shotgun sequence of Vibrio azureus NBRC 104587.</title>
        <authorList>
            <person name="Isaki S."/>
            <person name="Hosoyama A."/>
            <person name="Numata M."/>
            <person name="Hashimoto M."/>
            <person name="Hosoyama Y."/>
            <person name="Tsuchikane K."/>
            <person name="Noguchi M."/>
            <person name="Hirakata S."/>
            <person name="Ichikawa N."/>
            <person name="Ohji S."/>
            <person name="Yamazoe A."/>
            <person name="Fujita N."/>
        </authorList>
    </citation>
    <scope>NUCLEOTIDE SEQUENCE [LARGE SCALE GENOMIC DNA]</scope>
    <source>
        <strain evidence="1 2">NBRC 104587</strain>
    </source>
</reference>
<accession>U3ATR4</accession>
<sequence length="151" mass="18508">MTYKSMILKYPDSDFEFNPSLDDLVWRFGIYDREDTLGEYLSRFDPNDPEQLCTLLDERFFKFITKPDYLSEHHYVLMEMLKVALCDKEYDFAPFLNNNDDEYFYLPWTWDIKSPRRFFEIAYQQMYKNWAEQLIAEGYEVTKPEEIFKEI</sequence>
<keyword evidence="2" id="KW-1185">Reference proteome</keyword>
<protein>
    <submittedName>
        <fullName evidence="1">Uncharacterized protein</fullName>
    </submittedName>
</protein>
<dbReference type="AlphaFoldDB" id="U3ATR4"/>
<proteinExistence type="predicted"/>
<name>U3ATR4_9VIBR</name>
<dbReference type="STRING" id="1219077.VAZ01S_048_00390"/>
<dbReference type="EMBL" id="BATL01000048">
    <property type="protein sequence ID" value="GAD76632.1"/>
    <property type="molecule type" value="Genomic_DNA"/>
</dbReference>
<evidence type="ECO:0000313" key="1">
    <source>
        <dbReference type="EMBL" id="GAD76632.1"/>
    </source>
</evidence>
<dbReference type="Proteomes" id="UP000016567">
    <property type="component" value="Unassembled WGS sequence"/>
</dbReference>